<evidence type="ECO:0000313" key="5">
    <source>
        <dbReference type="Proteomes" id="UP000596977"/>
    </source>
</evidence>
<keyword evidence="1" id="KW-0812">Transmembrane</keyword>
<dbReference type="GO" id="GO:0009103">
    <property type="term" value="P:lipopolysaccharide biosynthetic process"/>
    <property type="evidence" value="ECO:0007669"/>
    <property type="project" value="TreeGrafter"/>
</dbReference>
<evidence type="ECO:0000259" key="3">
    <source>
        <dbReference type="Pfam" id="PF19040"/>
    </source>
</evidence>
<accession>A0A916VUX4</accession>
<feature type="domain" description="Acyltransferase 3" evidence="2">
    <location>
        <begin position="40"/>
        <end position="254"/>
    </location>
</feature>
<keyword evidence="1" id="KW-1133">Transmembrane helix</keyword>
<dbReference type="PANTHER" id="PTHR23028">
    <property type="entry name" value="ACETYLTRANSFERASE"/>
    <property type="match status" value="1"/>
</dbReference>
<dbReference type="Proteomes" id="UP000596977">
    <property type="component" value="Unassembled WGS sequence"/>
</dbReference>
<feature type="transmembrane region" description="Helical" evidence="1">
    <location>
        <begin position="146"/>
        <end position="165"/>
    </location>
</feature>
<name>A0A916VUX4_9HYPH</name>
<evidence type="ECO:0000256" key="1">
    <source>
        <dbReference type="SAM" id="Phobius"/>
    </source>
</evidence>
<feature type="transmembrane region" description="Helical" evidence="1">
    <location>
        <begin position="240"/>
        <end position="258"/>
    </location>
</feature>
<proteinExistence type="predicted"/>
<sequence length="475" mass="51965">MPALLSVVVASLIVGYFVLMPGDYRSLGWPSATSVVGASNFYFLWNTGYFDQAADLLPLLHTWSLGVEEQFYLVWPIVLVTIAGLSRKAFLPTVLALFAIIISSFAAAYILVAEDPQAAFYLPYTRAWELALGALLVFAPKLSGKWAQVTAPLGLALIVGSALVLTSSDPFPGMNALAPCLGAVLLIWPSQKTSAIAHALSVEALRQIGLASYSLYLWHWPVLVFYRHYNLGEMPSGLEVALLLAVSIGLAFLSLRFIEAPFRRMRLRNVRAVTVGATASCVVAVSGFALAAADGVPSRLDTTFRAMESREVMWSWDCPDVGVLGDLGKVCVFGEDWEASTDRIFLWGDSHAIHFVPVLNAVLKPGQSAVLFHACPASMGGSYHRNRRDLPTYRAECIESREKALGFIENTPNITTVVLASLWQAGYLAQDWAQESQSDPGTAFYNALSETLDAVRFPDPKLFWSPISHRFHSIR</sequence>
<dbReference type="Pfam" id="PF19040">
    <property type="entry name" value="SGNH"/>
    <property type="match status" value="1"/>
</dbReference>
<dbReference type="GO" id="GO:0016020">
    <property type="term" value="C:membrane"/>
    <property type="evidence" value="ECO:0007669"/>
    <property type="project" value="TreeGrafter"/>
</dbReference>
<dbReference type="InterPro" id="IPR043968">
    <property type="entry name" value="SGNH"/>
</dbReference>
<evidence type="ECO:0000259" key="2">
    <source>
        <dbReference type="Pfam" id="PF01757"/>
    </source>
</evidence>
<feature type="transmembrane region" description="Helical" evidence="1">
    <location>
        <begin position="70"/>
        <end position="86"/>
    </location>
</feature>
<feature type="transmembrane region" description="Helical" evidence="1">
    <location>
        <begin position="118"/>
        <end position="139"/>
    </location>
</feature>
<feature type="domain" description="SGNH" evidence="3">
    <location>
        <begin position="329"/>
        <end position="455"/>
    </location>
</feature>
<dbReference type="GO" id="GO:0016747">
    <property type="term" value="F:acyltransferase activity, transferring groups other than amino-acyl groups"/>
    <property type="evidence" value="ECO:0007669"/>
    <property type="project" value="InterPro"/>
</dbReference>
<dbReference type="Pfam" id="PF01757">
    <property type="entry name" value="Acyl_transf_3"/>
    <property type="match status" value="1"/>
</dbReference>
<keyword evidence="5" id="KW-1185">Reference proteome</keyword>
<protein>
    <recommendedName>
        <fullName evidence="6">Acyltransferase</fullName>
    </recommendedName>
</protein>
<feature type="transmembrane region" description="Helical" evidence="1">
    <location>
        <begin position="270"/>
        <end position="293"/>
    </location>
</feature>
<feature type="transmembrane region" description="Helical" evidence="1">
    <location>
        <begin position="93"/>
        <end position="112"/>
    </location>
</feature>
<organism evidence="4 5">
    <name type="scientific">Pelagibacterium lentulum</name>
    <dbReference type="NCBI Taxonomy" id="2029865"/>
    <lineage>
        <taxon>Bacteria</taxon>
        <taxon>Pseudomonadati</taxon>
        <taxon>Pseudomonadota</taxon>
        <taxon>Alphaproteobacteria</taxon>
        <taxon>Hyphomicrobiales</taxon>
        <taxon>Devosiaceae</taxon>
        <taxon>Pelagibacterium</taxon>
    </lineage>
</organism>
<dbReference type="PANTHER" id="PTHR23028:SF53">
    <property type="entry name" value="ACYL_TRANSF_3 DOMAIN-CONTAINING PROTEIN"/>
    <property type="match status" value="1"/>
</dbReference>
<evidence type="ECO:0008006" key="6">
    <source>
        <dbReference type="Google" id="ProtNLM"/>
    </source>
</evidence>
<comment type="caution">
    <text evidence="4">The sequence shown here is derived from an EMBL/GenBank/DDBJ whole genome shotgun (WGS) entry which is preliminary data.</text>
</comment>
<dbReference type="EMBL" id="BMKB01000001">
    <property type="protein sequence ID" value="GGA40953.1"/>
    <property type="molecule type" value="Genomic_DNA"/>
</dbReference>
<reference evidence="4 5" key="1">
    <citation type="journal article" date="2014" name="Int. J. Syst. Evol. Microbiol.">
        <title>Complete genome sequence of Corynebacterium casei LMG S-19264T (=DSM 44701T), isolated from a smear-ripened cheese.</title>
        <authorList>
            <consortium name="US DOE Joint Genome Institute (JGI-PGF)"/>
            <person name="Walter F."/>
            <person name="Albersmeier A."/>
            <person name="Kalinowski J."/>
            <person name="Ruckert C."/>
        </authorList>
    </citation>
    <scope>NUCLEOTIDE SEQUENCE [LARGE SCALE GENOMIC DNA]</scope>
    <source>
        <strain evidence="4 5">CGMCC 1.15896</strain>
    </source>
</reference>
<dbReference type="InterPro" id="IPR002656">
    <property type="entry name" value="Acyl_transf_3_dom"/>
</dbReference>
<gene>
    <name evidence="4" type="ORF">GCM10011499_08160</name>
</gene>
<dbReference type="InterPro" id="IPR050879">
    <property type="entry name" value="Acyltransferase_3"/>
</dbReference>
<dbReference type="AlphaFoldDB" id="A0A916VUX4"/>
<keyword evidence="1" id="KW-0472">Membrane</keyword>
<dbReference type="OrthoDB" id="9796461at2"/>
<evidence type="ECO:0000313" key="4">
    <source>
        <dbReference type="EMBL" id="GGA40953.1"/>
    </source>
</evidence>